<comment type="caution">
    <text evidence="3">The sequence shown here is derived from an EMBL/GenBank/DDBJ whole genome shotgun (WGS) entry which is preliminary data.</text>
</comment>
<evidence type="ECO:0000256" key="1">
    <source>
        <dbReference type="PROSITE-ProRule" id="PRU00176"/>
    </source>
</evidence>
<evidence type="ECO:0000259" key="2">
    <source>
        <dbReference type="PROSITE" id="PS50102"/>
    </source>
</evidence>
<feature type="domain" description="RRM" evidence="2">
    <location>
        <begin position="99"/>
        <end position="177"/>
    </location>
</feature>
<dbReference type="EMBL" id="JAKKPZ010000326">
    <property type="protein sequence ID" value="KAI1696467.1"/>
    <property type="molecule type" value="Genomic_DNA"/>
</dbReference>
<reference evidence="3" key="1">
    <citation type="submission" date="2022-01" db="EMBL/GenBank/DDBJ databases">
        <title>Genome Sequence Resource for Two Populations of Ditylenchus destructor, the Migratory Endoparasitic Phytonematode.</title>
        <authorList>
            <person name="Zhang H."/>
            <person name="Lin R."/>
            <person name="Xie B."/>
        </authorList>
    </citation>
    <scope>NUCLEOTIDE SEQUENCE</scope>
    <source>
        <strain evidence="3">BazhouSP</strain>
    </source>
</reference>
<dbReference type="PROSITE" id="PS50102">
    <property type="entry name" value="RRM"/>
    <property type="match status" value="1"/>
</dbReference>
<dbReference type="AlphaFoldDB" id="A0AAD4MJW7"/>
<keyword evidence="1" id="KW-0694">RNA-binding</keyword>
<dbReference type="Gene3D" id="3.30.70.330">
    <property type="match status" value="1"/>
</dbReference>
<dbReference type="InterPro" id="IPR035979">
    <property type="entry name" value="RBD_domain_sf"/>
</dbReference>
<dbReference type="Pfam" id="PF00076">
    <property type="entry name" value="RRM_1"/>
    <property type="match status" value="1"/>
</dbReference>
<dbReference type="InterPro" id="IPR000504">
    <property type="entry name" value="RRM_dom"/>
</dbReference>
<proteinExistence type="predicted"/>
<keyword evidence="4" id="KW-1185">Reference proteome</keyword>
<organism evidence="3 4">
    <name type="scientific">Ditylenchus destructor</name>
    <dbReference type="NCBI Taxonomy" id="166010"/>
    <lineage>
        <taxon>Eukaryota</taxon>
        <taxon>Metazoa</taxon>
        <taxon>Ecdysozoa</taxon>
        <taxon>Nematoda</taxon>
        <taxon>Chromadorea</taxon>
        <taxon>Rhabditida</taxon>
        <taxon>Tylenchina</taxon>
        <taxon>Tylenchomorpha</taxon>
        <taxon>Sphaerularioidea</taxon>
        <taxon>Anguinidae</taxon>
        <taxon>Anguininae</taxon>
        <taxon>Ditylenchus</taxon>
    </lineage>
</organism>
<dbReference type="InterPro" id="IPR012677">
    <property type="entry name" value="Nucleotide-bd_a/b_plait_sf"/>
</dbReference>
<name>A0AAD4MJW7_9BILA</name>
<sequence length="177" mass="19739">MSVHISNRNRLQRNLLNNDFNGDTQEFILWREDHVRCDGFEIYGNSDANYDEGLLDLFQTGAAFQINTQVYSQKVAFVSRPSALGDITALLDASSFHPKIQFVGNIPYNATENDLGQFFSSVGAVTNVRIVYDRETNRPKGFGFCEFADAQGAQNAISQLNGAEFNGRALRVNSTNK</sequence>
<dbReference type="FunFam" id="3.30.70.330:FF:000748">
    <property type="entry name" value="RNA Binding Motif protein homolog"/>
    <property type="match status" value="1"/>
</dbReference>
<protein>
    <submittedName>
        <fullName evidence="3">RNA recognition motif domain-containing protein</fullName>
    </submittedName>
</protein>
<evidence type="ECO:0000313" key="3">
    <source>
        <dbReference type="EMBL" id="KAI1696467.1"/>
    </source>
</evidence>
<dbReference type="SMART" id="SM00360">
    <property type="entry name" value="RRM"/>
    <property type="match status" value="1"/>
</dbReference>
<gene>
    <name evidence="3" type="ORF">DdX_19029</name>
</gene>
<dbReference type="GO" id="GO:0005847">
    <property type="term" value="C:mRNA cleavage and polyadenylation specificity factor complex"/>
    <property type="evidence" value="ECO:0007669"/>
    <property type="project" value="TreeGrafter"/>
</dbReference>
<evidence type="ECO:0000313" key="4">
    <source>
        <dbReference type="Proteomes" id="UP001201812"/>
    </source>
</evidence>
<dbReference type="GO" id="GO:0003729">
    <property type="term" value="F:mRNA binding"/>
    <property type="evidence" value="ECO:0007669"/>
    <property type="project" value="TreeGrafter"/>
</dbReference>
<dbReference type="SUPFAM" id="SSF54928">
    <property type="entry name" value="RNA-binding domain, RBD"/>
    <property type="match status" value="1"/>
</dbReference>
<accession>A0AAD4MJW7</accession>
<dbReference type="PANTHER" id="PTHR45735:SF2">
    <property type="entry name" value="CLEAVAGE STIMULATION FACTOR SUBUNIT 2"/>
    <property type="match status" value="1"/>
</dbReference>
<dbReference type="PANTHER" id="PTHR45735">
    <property type="entry name" value="CLEAVAGE STIMULATION FACTOR SUBUNIT 2"/>
    <property type="match status" value="1"/>
</dbReference>
<dbReference type="Proteomes" id="UP001201812">
    <property type="component" value="Unassembled WGS sequence"/>
</dbReference>